<accession>A0A166BPL9</accession>
<keyword evidence="2" id="KW-1185">Reference proteome</keyword>
<name>A0A166BPL9_DAUCS</name>
<reference evidence="1" key="2">
    <citation type="submission" date="2022-03" db="EMBL/GenBank/DDBJ databases">
        <title>Draft title - Genomic analysis of global carrot germplasm unveils the trajectory of domestication and the origin of high carotenoid orange carrot.</title>
        <authorList>
            <person name="Iorizzo M."/>
            <person name="Ellison S."/>
            <person name="Senalik D."/>
            <person name="Macko-Podgorni A."/>
            <person name="Grzebelus D."/>
            <person name="Bostan H."/>
            <person name="Rolling W."/>
            <person name="Curaba J."/>
            <person name="Simon P."/>
        </authorList>
    </citation>
    <scope>NUCLEOTIDE SEQUENCE</scope>
    <source>
        <tissue evidence="1">Leaf</tissue>
    </source>
</reference>
<sequence>MRPMTIAASTITGAATAFYFGYRKNLEEVEIQKQLLLNLAQKLDRQLVEIDKLAVKVVYVGEGEGGLCWRVGQIACEGWSLESCLCN</sequence>
<evidence type="ECO:0000313" key="2">
    <source>
        <dbReference type="Proteomes" id="UP000077755"/>
    </source>
</evidence>
<dbReference type="Proteomes" id="UP000077755">
    <property type="component" value="Chromosome 3"/>
</dbReference>
<dbReference type="Gramene" id="KZN02712">
    <property type="protein sequence ID" value="KZN02712"/>
    <property type="gene ID" value="DCAR_011467"/>
</dbReference>
<organism evidence="1 2">
    <name type="scientific">Daucus carota subsp. sativus</name>
    <name type="common">Carrot</name>
    <dbReference type="NCBI Taxonomy" id="79200"/>
    <lineage>
        <taxon>Eukaryota</taxon>
        <taxon>Viridiplantae</taxon>
        <taxon>Streptophyta</taxon>
        <taxon>Embryophyta</taxon>
        <taxon>Tracheophyta</taxon>
        <taxon>Spermatophyta</taxon>
        <taxon>Magnoliopsida</taxon>
        <taxon>eudicotyledons</taxon>
        <taxon>Gunneridae</taxon>
        <taxon>Pentapetalae</taxon>
        <taxon>asterids</taxon>
        <taxon>campanulids</taxon>
        <taxon>Apiales</taxon>
        <taxon>Apiaceae</taxon>
        <taxon>Apioideae</taxon>
        <taxon>Scandiceae</taxon>
        <taxon>Daucinae</taxon>
        <taxon>Daucus</taxon>
        <taxon>Daucus sect. Daucus</taxon>
    </lineage>
</organism>
<dbReference type="AlphaFoldDB" id="A0A166BPL9"/>
<reference evidence="1" key="1">
    <citation type="journal article" date="2016" name="Nat. Genet.">
        <title>A high-quality carrot genome assembly provides new insights into carotenoid accumulation and asterid genome evolution.</title>
        <authorList>
            <person name="Iorizzo M."/>
            <person name="Ellison S."/>
            <person name="Senalik D."/>
            <person name="Zeng P."/>
            <person name="Satapoomin P."/>
            <person name="Huang J."/>
            <person name="Bowman M."/>
            <person name="Iovene M."/>
            <person name="Sanseverino W."/>
            <person name="Cavagnaro P."/>
            <person name="Yildiz M."/>
            <person name="Macko-Podgorni A."/>
            <person name="Moranska E."/>
            <person name="Grzebelus E."/>
            <person name="Grzebelus D."/>
            <person name="Ashrafi H."/>
            <person name="Zheng Z."/>
            <person name="Cheng S."/>
            <person name="Spooner D."/>
            <person name="Van Deynze A."/>
            <person name="Simon P."/>
        </authorList>
    </citation>
    <scope>NUCLEOTIDE SEQUENCE</scope>
    <source>
        <tissue evidence="1">Leaf</tissue>
    </source>
</reference>
<protein>
    <submittedName>
        <fullName evidence="1">Uncharacterized protein</fullName>
    </submittedName>
</protein>
<gene>
    <name evidence="1" type="ORF">DCAR_0312966</name>
</gene>
<dbReference type="EMBL" id="CP093345">
    <property type="protein sequence ID" value="WOG93680.1"/>
    <property type="molecule type" value="Genomic_DNA"/>
</dbReference>
<evidence type="ECO:0000313" key="1">
    <source>
        <dbReference type="EMBL" id="WOG93680.1"/>
    </source>
</evidence>
<proteinExistence type="predicted"/>